<name>A0A8H3EZ93_9LECA</name>
<keyword evidence="7" id="KW-1185">Reference proteome</keyword>
<keyword evidence="2 5" id="KW-0812">Transmembrane</keyword>
<dbReference type="AlphaFoldDB" id="A0A8H3EZ93"/>
<evidence type="ECO:0000313" key="6">
    <source>
        <dbReference type="EMBL" id="CAF9916286.1"/>
    </source>
</evidence>
<keyword evidence="4 5" id="KW-0472">Membrane</keyword>
<keyword evidence="3 5" id="KW-1133">Transmembrane helix</keyword>
<feature type="transmembrane region" description="Helical" evidence="5">
    <location>
        <begin position="99"/>
        <end position="119"/>
    </location>
</feature>
<dbReference type="EMBL" id="CAJPDT010000016">
    <property type="protein sequence ID" value="CAF9916286.1"/>
    <property type="molecule type" value="Genomic_DNA"/>
</dbReference>
<evidence type="ECO:0000313" key="7">
    <source>
        <dbReference type="Proteomes" id="UP000664534"/>
    </source>
</evidence>
<dbReference type="Gene3D" id="1.20.120.550">
    <property type="entry name" value="Membrane associated eicosanoid/glutathione metabolism-like domain"/>
    <property type="match status" value="1"/>
</dbReference>
<dbReference type="OrthoDB" id="19091at2759"/>
<evidence type="ECO:0000256" key="4">
    <source>
        <dbReference type="ARBA" id="ARBA00023136"/>
    </source>
</evidence>
<proteinExistence type="predicted"/>
<dbReference type="InterPro" id="IPR001129">
    <property type="entry name" value="Membr-assoc_MAPEG"/>
</dbReference>
<comment type="caution">
    <text evidence="6">The sequence shown here is derived from an EMBL/GenBank/DDBJ whole genome shotgun (WGS) entry which is preliminary data.</text>
</comment>
<dbReference type="PANTHER" id="PTHR35814:SF1">
    <property type="entry name" value="GLUTATHIONE S-TRANSFERASE-RELATED"/>
    <property type="match status" value="1"/>
</dbReference>
<evidence type="ECO:0000256" key="2">
    <source>
        <dbReference type="ARBA" id="ARBA00022692"/>
    </source>
</evidence>
<dbReference type="Pfam" id="PF01124">
    <property type="entry name" value="MAPEG"/>
    <property type="match status" value="1"/>
</dbReference>
<dbReference type="SUPFAM" id="SSF161084">
    <property type="entry name" value="MAPEG domain-like"/>
    <property type="match status" value="1"/>
</dbReference>
<protein>
    <submittedName>
        <fullName evidence="6">Uncharacterized protein</fullName>
    </submittedName>
</protein>
<evidence type="ECO:0000256" key="5">
    <source>
        <dbReference type="SAM" id="Phobius"/>
    </source>
</evidence>
<feature type="transmembrane region" description="Helical" evidence="5">
    <location>
        <begin position="131"/>
        <end position="151"/>
    </location>
</feature>
<accession>A0A8H3EZ93</accession>
<gene>
    <name evidence="6" type="ORF">IMSHALPRED_003029</name>
</gene>
<dbReference type="InterPro" id="IPR023352">
    <property type="entry name" value="MAPEG-like_dom_sf"/>
</dbReference>
<dbReference type="GO" id="GO:0016020">
    <property type="term" value="C:membrane"/>
    <property type="evidence" value="ECO:0007669"/>
    <property type="project" value="UniProtKB-SubCell"/>
</dbReference>
<comment type="subcellular location">
    <subcellularLocation>
        <location evidence="1">Membrane</location>
    </subcellularLocation>
</comment>
<reference evidence="6" key="1">
    <citation type="submission" date="2021-03" db="EMBL/GenBank/DDBJ databases">
        <authorList>
            <person name="Tagirdzhanova G."/>
        </authorList>
    </citation>
    <scope>NUCLEOTIDE SEQUENCE</scope>
</reference>
<dbReference type="PANTHER" id="PTHR35814">
    <property type="match status" value="1"/>
</dbReference>
<sequence>MSSTLGIGVPVPKMLPITGSWALPFAAYGVYLSNRIVYRRVKAEKYMGDRYVDAAESTSNDKPDPLLLDSRAHNNFIENVPLCFTLVAIAELNGANRKVLNYAMATLFVLRILHVELGLKGKDTVGWGRPTGYFGTQGFIAGMAAYGTWLVKGYWGY</sequence>
<evidence type="ECO:0000256" key="1">
    <source>
        <dbReference type="ARBA" id="ARBA00004370"/>
    </source>
</evidence>
<organism evidence="6 7">
    <name type="scientific">Imshaugia aleurites</name>
    <dbReference type="NCBI Taxonomy" id="172621"/>
    <lineage>
        <taxon>Eukaryota</taxon>
        <taxon>Fungi</taxon>
        <taxon>Dikarya</taxon>
        <taxon>Ascomycota</taxon>
        <taxon>Pezizomycotina</taxon>
        <taxon>Lecanoromycetes</taxon>
        <taxon>OSLEUM clade</taxon>
        <taxon>Lecanoromycetidae</taxon>
        <taxon>Lecanorales</taxon>
        <taxon>Lecanorineae</taxon>
        <taxon>Parmeliaceae</taxon>
        <taxon>Imshaugia</taxon>
    </lineage>
</organism>
<dbReference type="Proteomes" id="UP000664534">
    <property type="component" value="Unassembled WGS sequence"/>
</dbReference>
<evidence type="ECO:0000256" key="3">
    <source>
        <dbReference type="ARBA" id="ARBA00022989"/>
    </source>
</evidence>
<feature type="transmembrane region" description="Helical" evidence="5">
    <location>
        <begin position="20"/>
        <end position="38"/>
    </location>
</feature>